<name>A0A7W7AIB0_9SPHN</name>
<evidence type="ECO:0000313" key="3">
    <source>
        <dbReference type="Proteomes" id="UP000574769"/>
    </source>
</evidence>
<dbReference type="Gene3D" id="3.40.630.30">
    <property type="match status" value="1"/>
</dbReference>
<reference evidence="2 3" key="1">
    <citation type="submission" date="2020-08" db="EMBL/GenBank/DDBJ databases">
        <title>Genomic Encyclopedia of Type Strains, Phase IV (KMG-IV): sequencing the most valuable type-strain genomes for metagenomic binning, comparative biology and taxonomic classification.</title>
        <authorList>
            <person name="Goeker M."/>
        </authorList>
    </citation>
    <scope>NUCLEOTIDE SEQUENCE [LARGE SCALE GENOMIC DNA]</scope>
    <source>
        <strain evidence="2 3">DSM 15867</strain>
    </source>
</reference>
<dbReference type="Proteomes" id="UP000574769">
    <property type="component" value="Unassembled WGS sequence"/>
</dbReference>
<proteinExistence type="predicted"/>
<dbReference type="PROSITE" id="PS51186">
    <property type="entry name" value="GNAT"/>
    <property type="match status" value="1"/>
</dbReference>
<dbReference type="GO" id="GO:0016747">
    <property type="term" value="F:acyltransferase activity, transferring groups other than amino-acyl groups"/>
    <property type="evidence" value="ECO:0007669"/>
    <property type="project" value="InterPro"/>
</dbReference>
<dbReference type="SUPFAM" id="SSF55729">
    <property type="entry name" value="Acyl-CoA N-acyltransferases (Nat)"/>
    <property type="match status" value="1"/>
</dbReference>
<comment type="caution">
    <text evidence="2">The sequence shown here is derived from an EMBL/GenBank/DDBJ whole genome shotgun (WGS) entry which is preliminary data.</text>
</comment>
<feature type="domain" description="N-acetyltransferase" evidence="1">
    <location>
        <begin position="1"/>
        <end position="101"/>
    </location>
</feature>
<sequence>MIERDGAVVAFGGVALGADGRTAGLCWDMVARDRYRAGLGRELTEARLAAARAPGAMQVRLDTSQHSQGFYVRLGFVVERVTADGYGRDWITGTWRRDWREIAPTRSPPRAGAQLGRRT</sequence>
<dbReference type="RefSeq" id="WP_221239876.1">
    <property type="nucleotide sequence ID" value="NZ_JACHNY010000003.1"/>
</dbReference>
<dbReference type="EMBL" id="JACHNY010000003">
    <property type="protein sequence ID" value="MBB4617559.1"/>
    <property type="molecule type" value="Genomic_DNA"/>
</dbReference>
<accession>A0A7W7AIB0</accession>
<dbReference type="Pfam" id="PF13508">
    <property type="entry name" value="Acetyltransf_7"/>
    <property type="match status" value="1"/>
</dbReference>
<keyword evidence="3" id="KW-1185">Reference proteome</keyword>
<protein>
    <submittedName>
        <fullName evidence="2">GNAT superfamily N-acetyltransferase</fullName>
    </submittedName>
</protein>
<evidence type="ECO:0000313" key="2">
    <source>
        <dbReference type="EMBL" id="MBB4617559.1"/>
    </source>
</evidence>
<dbReference type="InterPro" id="IPR016181">
    <property type="entry name" value="Acyl_CoA_acyltransferase"/>
</dbReference>
<evidence type="ECO:0000259" key="1">
    <source>
        <dbReference type="PROSITE" id="PS51186"/>
    </source>
</evidence>
<keyword evidence="2" id="KW-0808">Transferase</keyword>
<dbReference type="InterPro" id="IPR000182">
    <property type="entry name" value="GNAT_dom"/>
</dbReference>
<gene>
    <name evidence="2" type="ORF">GGQ96_001687</name>
</gene>
<dbReference type="AlphaFoldDB" id="A0A7W7AIB0"/>
<dbReference type="CDD" id="cd04301">
    <property type="entry name" value="NAT_SF"/>
    <property type="match status" value="1"/>
</dbReference>
<organism evidence="2 3">
    <name type="scientific">Sphingomonas abaci</name>
    <dbReference type="NCBI Taxonomy" id="237611"/>
    <lineage>
        <taxon>Bacteria</taxon>
        <taxon>Pseudomonadati</taxon>
        <taxon>Pseudomonadota</taxon>
        <taxon>Alphaproteobacteria</taxon>
        <taxon>Sphingomonadales</taxon>
        <taxon>Sphingomonadaceae</taxon>
        <taxon>Sphingomonas</taxon>
    </lineage>
</organism>